<feature type="region of interest" description="Disordered" evidence="4">
    <location>
        <begin position="733"/>
        <end position="755"/>
    </location>
</feature>
<feature type="compositionally biased region" description="Gly residues" evidence="4">
    <location>
        <begin position="359"/>
        <end position="371"/>
    </location>
</feature>
<dbReference type="WBParaSite" id="TREG1_133190.2">
    <property type="protein sequence ID" value="TREG1_133190.2"/>
    <property type="gene ID" value="TREG1_133190"/>
</dbReference>
<protein>
    <recommendedName>
        <fullName evidence="8">ANK_REP_REGION domain-containing protein</fullName>
    </recommendedName>
</protein>
<feature type="compositionally biased region" description="Low complexity" evidence="4">
    <location>
        <begin position="661"/>
        <end position="672"/>
    </location>
</feature>
<evidence type="ECO:0000256" key="4">
    <source>
        <dbReference type="SAM" id="MobiDB-lite"/>
    </source>
</evidence>
<sequence>MASACKKENRLVTEQNIFNYCISGDLKALKECAHSVGQVVHKNSLDGQTCLIVACRNGHLDVAEYLIDVHGADVEQVGVVEFEGEQVEGVPPLWCAAASGHLKLVELLVNRGADVNRTTITNSTALRAACFDGHEQVVRYLVEHGANIENPNRHGHTCLMISCYRRHDNIVEYLLSKNARVNRRSAKGNTALHDCTESGNLKCLQLLLSHGAIMRKDEYGQSPIMSGANAAFKKIVDYLSVFDIPDTGQKISCYEKAAAYDLLGASLFDRHSLVQDAIAAWFQAIKYRTEFAIYNTIVPMEIVHPDMNSYKFIPHRVPQCSYCQNGLKSSFTSSPPSSSSTTTSTSSSSVNGEDTEVTLGGGNTASEGGGGGEEEEECAVNRDDDDERWSLTNNSPKNCWSLISLAAREAVGLSEYNRKAEQSYSQSLFSQRNKQSTIINQLLSRRNVYNSNNNNNSQYNKLSSTKRRNSSQEFHNIYKSKYEKLKLDLQNAYQYEFERLGHSLYRTNSLRDYTTSDNHSASFCSAFLQGAHNSRLGLRSSCSSGHYHYYYSDQMPVSPSSSSTGAGGSGSDGTSPPTSATPSSHSSTPVVSHPNGVFIQSVLPVDPILGFEPKCCQIARYRRWLLEPVDNDHGDDDDGDQAYSSSSSLSKSDKNTGLLKNSCSSSNSNNNNAEQMSVTKYINQCTNCQRILVSMNNVHLMSNDDDDGGGDRAFNKSVCPICKTVITDPSGNCSGDDKSGTKQFTTSTGNGHVSVTESTEDSSMYICPQCHLATENHPLIRRLKQCGEEAFGHVCEFRTHDELSSLMSNTHVLRLQSLLIRLRILGPDHPDTIYFIRYRGAIYADADNFHQCLSLWRYALELQRTFLEPLCHVSQAAFVSFAELFHFVLTNNCIGLPAVDLNPTLIVDCLELAIDNIERGMDYSFYHWHHRHPWSYTAADKEAINLMRHVSLCLHFIAMILIHYVPNSKALPNIRPLRRQLTSGITQVVNETFNELIQDHTANLSTVIPNIQDLITTNNNNNSSGNMGDGQSNNNIANEMKKRLSPELRQRFFRQVYRLVKLDPRVHRGQSLIHLACSPETSTVGRFVICPFPNVNVLSLLFELGADANCADVDGQRPIGHVLAQRRLKSSDHASLIKTLVKCGAHLDATNRNSQTVLYQRFQHILAESHVQVLNHVTLACHAARVANRYGLTASNPSVQAYLPSYLLSFLQMHQ</sequence>
<dbReference type="SMART" id="SM00248">
    <property type="entry name" value="ANK"/>
    <property type="match status" value="7"/>
</dbReference>
<evidence type="ECO:0000256" key="1">
    <source>
        <dbReference type="ARBA" id="ARBA00022737"/>
    </source>
</evidence>
<evidence type="ECO:0008006" key="8">
    <source>
        <dbReference type="Google" id="ProtNLM"/>
    </source>
</evidence>
<proteinExistence type="predicted"/>
<feature type="repeat" description="ANK" evidence="3">
    <location>
        <begin position="121"/>
        <end position="153"/>
    </location>
</feature>
<feature type="compositionally biased region" description="Acidic residues" evidence="4">
    <location>
        <begin position="372"/>
        <end position="387"/>
    </location>
</feature>
<evidence type="ECO:0000256" key="2">
    <source>
        <dbReference type="ARBA" id="ARBA00023043"/>
    </source>
</evidence>
<feature type="region of interest" description="Disordered" evidence="4">
    <location>
        <begin position="635"/>
        <end position="672"/>
    </location>
</feature>
<evidence type="ECO:0000313" key="6">
    <source>
        <dbReference type="WBParaSite" id="TREG1_133190.1"/>
    </source>
</evidence>
<reference evidence="5" key="1">
    <citation type="submission" date="2022-06" db="EMBL/GenBank/DDBJ databases">
        <authorList>
            <person name="Berger JAMES D."/>
            <person name="Berger JAMES D."/>
        </authorList>
    </citation>
    <scope>NUCLEOTIDE SEQUENCE [LARGE SCALE GENOMIC DNA]</scope>
</reference>
<dbReference type="Pfam" id="PF00023">
    <property type="entry name" value="Ank"/>
    <property type="match status" value="1"/>
</dbReference>
<keyword evidence="1" id="KW-0677">Repeat</keyword>
<dbReference type="Proteomes" id="UP000050795">
    <property type="component" value="Unassembled WGS sequence"/>
</dbReference>
<feature type="region of interest" description="Disordered" evidence="4">
    <location>
        <begin position="558"/>
        <end position="591"/>
    </location>
</feature>
<feature type="compositionally biased region" description="Low complexity" evidence="4">
    <location>
        <begin position="572"/>
        <end position="591"/>
    </location>
</feature>
<feature type="compositionally biased region" description="Low complexity" evidence="4">
    <location>
        <begin position="641"/>
        <end position="650"/>
    </location>
</feature>
<organism evidence="5 7">
    <name type="scientific">Trichobilharzia regenti</name>
    <name type="common">Nasal bird schistosome</name>
    <dbReference type="NCBI Taxonomy" id="157069"/>
    <lineage>
        <taxon>Eukaryota</taxon>
        <taxon>Metazoa</taxon>
        <taxon>Spiralia</taxon>
        <taxon>Lophotrochozoa</taxon>
        <taxon>Platyhelminthes</taxon>
        <taxon>Trematoda</taxon>
        <taxon>Digenea</taxon>
        <taxon>Strigeidida</taxon>
        <taxon>Schistosomatoidea</taxon>
        <taxon>Schistosomatidae</taxon>
        <taxon>Trichobilharzia</taxon>
    </lineage>
</organism>
<feature type="repeat" description="ANK" evidence="3">
    <location>
        <begin position="187"/>
        <end position="219"/>
    </location>
</feature>
<keyword evidence="2 3" id="KW-0040">ANK repeat</keyword>
<dbReference type="InterPro" id="IPR036770">
    <property type="entry name" value="Ankyrin_rpt-contain_sf"/>
</dbReference>
<dbReference type="PROSITE" id="PS50297">
    <property type="entry name" value="ANK_REP_REGION"/>
    <property type="match status" value="3"/>
</dbReference>
<dbReference type="WBParaSite" id="TREG1_133190.1">
    <property type="protein sequence ID" value="TREG1_133190.1"/>
    <property type="gene ID" value="TREG1_133190"/>
</dbReference>
<dbReference type="SUPFAM" id="SSF48403">
    <property type="entry name" value="Ankyrin repeat"/>
    <property type="match status" value="2"/>
</dbReference>
<dbReference type="PANTHER" id="PTHR24173">
    <property type="entry name" value="ANKYRIN REPEAT CONTAINING"/>
    <property type="match status" value="1"/>
</dbReference>
<feature type="region of interest" description="Disordered" evidence="4">
    <location>
        <begin position="331"/>
        <end position="390"/>
    </location>
</feature>
<feature type="compositionally biased region" description="Polar residues" evidence="4">
    <location>
        <begin position="741"/>
        <end position="755"/>
    </location>
</feature>
<reference evidence="6 7" key="2">
    <citation type="submission" date="2023-11" db="UniProtKB">
        <authorList>
            <consortium name="WormBaseParasite"/>
        </authorList>
    </citation>
    <scope>IDENTIFICATION</scope>
</reference>
<dbReference type="PROSITE" id="PS50088">
    <property type="entry name" value="ANK_REPEAT"/>
    <property type="match status" value="4"/>
</dbReference>
<accession>A0AA85J988</accession>
<dbReference type="Gene3D" id="1.25.40.20">
    <property type="entry name" value="Ankyrin repeat-containing domain"/>
    <property type="match status" value="2"/>
</dbReference>
<feature type="repeat" description="ANK" evidence="3">
    <location>
        <begin position="88"/>
        <end position="120"/>
    </location>
</feature>
<evidence type="ECO:0000313" key="7">
    <source>
        <dbReference type="WBParaSite" id="TREG1_133190.2"/>
    </source>
</evidence>
<feature type="compositionally biased region" description="Low complexity" evidence="4">
    <location>
        <begin position="331"/>
        <end position="349"/>
    </location>
</feature>
<dbReference type="PANTHER" id="PTHR24173:SF85">
    <property type="entry name" value="PROTEIN FEM-1 HOMOLOG CG6966"/>
    <property type="match status" value="1"/>
</dbReference>
<feature type="repeat" description="ANK" evidence="3">
    <location>
        <begin position="154"/>
        <end position="186"/>
    </location>
</feature>
<dbReference type="AlphaFoldDB" id="A0AA85J988"/>
<dbReference type="PRINTS" id="PR01415">
    <property type="entry name" value="ANKYRIN"/>
</dbReference>
<keyword evidence="5" id="KW-1185">Reference proteome</keyword>
<dbReference type="InterPro" id="IPR002110">
    <property type="entry name" value="Ankyrin_rpt"/>
</dbReference>
<evidence type="ECO:0000256" key="3">
    <source>
        <dbReference type="PROSITE-ProRule" id="PRU00023"/>
    </source>
</evidence>
<evidence type="ECO:0000313" key="5">
    <source>
        <dbReference type="Proteomes" id="UP000050795"/>
    </source>
</evidence>
<dbReference type="Pfam" id="PF12796">
    <property type="entry name" value="Ank_2"/>
    <property type="match status" value="2"/>
</dbReference>
<name>A0AA85J988_TRIRE</name>